<dbReference type="Pfam" id="PF13614">
    <property type="entry name" value="AAA_31"/>
    <property type="match status" value="1"/>
</dbReference>
<feature type="domain" description="AAA" evidence="5">
    <location>
        <begin position="2"/>
        <end position="183"/>
    </location>
</feature>
<name>A0A5P6VNB6_PSEXY</name>
<dbReference type="InterPro" id="IPR050678">
    <property type="entry name" value="DNA_Partitioning_ATPase"/>
</dbReference>
<comment type="subunit">
    <text evidence="3">Dimerizes in the presence of ATP but not ADP; ATP-binding is required for double-stranded (ds)DNA-binding. Interacts with DnaA.</text>
</comment>
<protein>
    <recommendedName>
        <fullName evidence="4">Sporulation initiation inhibitor protein Soj</fullName>
    </recommendedName>
</protein>
<proteinExistence type="inferred from homology"/>
<dbReference type="PANTHER" id="PTHR13696">
    <property type="entry name" value="P-LOOP CONTAINING NUCLEOSIDE TRIPHOSPHATE HYDROLASE"/>
    <property type="match status" value="1"/>
</dbReference>
<dbReference type="PANTHER" id="PTHR13696:SF99">
    <property type="entry name" value="COBYRINIC ACID AC-DIAMIDE SYNTHASE"/>
    <property type="match status" value="1"/>
</dbReference>
<sequence length="261" mass="28529">MAKVIAIANQKGGVGKTTTAVNLGTGLAEEGKKVLLIDADPQGSLTISLGNQHPDKLENTLVDIIARVVNEEDIEERYAVIKFKDGVDLIPSNIELSAVEISLVNTMSRELVLKSYIDSVRDEYDYIIIDCMPSLGIMTVNALACADTVLIPVQAAYLPVKGLQQLIKTIYTVKRRLNPNLEIEGILLTMVDNRTNYAKDIVLEVNDVYGKTIPVFPIEIPLSVRAAEISSMAKSIYDYDPKGKAAFAYMSLTKEVLAHGC</sequence>
<dbReference type="SUPFAM" id="SSF52540">
    <property type="entry name" value="P-loop containing nucleoside triphosphate hydrolases"/>
    <property type="match status" value="1"/>
</dbReference>
<dbReference type="Gene3D" id="3.40.50.300">
    <property type="entry name" value="P-loop containing nucleotide triphosphate hydrolases"/>
    <property type="match status" value="1"/>
</dbReference>
<evidence type="ECO:0000256" key="3">
    <source>
        <dbReference type="ARBA" id="ARBA00062323"/>
    </source>
</evidence>
<evidence type="ECO:0000259" key="5">
    <source>
        <dbReference type="Pfam" id="PF13614"/>
    </source>
</evidence>
<dbReference type="PIRSF" id="PIRSF009320">
    <property type="entry name" value="Nuc_binding_HP_1000"/>
    <property type="match status" value="1"/>
</dbReference>
<evidence type="ECO:0000256" key="2">
    <source>
        <dbReference type="ARBA" id="ARBA00049360"/>
    </source>
</evidence>
<evidence type="ECO:0000313" key="7">
    <source>
        <dbReference type="Proteomes" id="UP000327030"/>
    </source>
</evidence>
<dbReference type="InterPro" id="IPR027417">
    <property type="entry name" value="P-loop_NTPase"/>
</dbReference>
<evidence type="ECO:0000313" key="6">
    <source>
        <dbReference type="EMBL" id="QFJ54153.1"/>
    </source>
</evidence>
<dbReference type="FunFam" id="3.40.50.300:FF:000285">
    <property type="entry name" value="Sporulation initiation inhibitor Soj"/>
    <property type="match status" value="1"/>
</dbReference>
<comment type="similarity">
    <text evidence="1">Belongs to the ParA family.</text>
</comment>
<dbReference type="CDD" id="cd02042">
    <property type="entry name" value="ParAB_family"/>
    <property type="match status" value="1"/>
</dbReference>
<dbReference type="EMBL" id="CP043028">
    <property type="protein sequence ID" value="QFJ54153.1"/>
    <property type="molecule type" value="Genomic_DNA"/>
</dbReference>
<dbReference type="KEGG" id="pxv:FXF36_04330"/>
<dbReference type="OrthoDB" id="9815116at2"/>
<gene>
    <name evidence="6" type="ORF">FXF36_04330</name>
</gene>
<evidence type="ECO:0000256" key="4">
    <source>
        <dbReference type="ARBA" id="ARBA00071824"/>
    </source>
</evidence>
<evidence type="ECO:0000256" key="1">
    <source>
        <dbReference type="ARBA" id="ARBA00006976"/>
    </source>
</evidence>
<dbReference type="AlphaFoldDB" id="A0A5P6VNB6"/>
<comment type="catalytic activity">
    <reaction evidence="2">
        <text>ATP + H2O = ADP + phosphate + H(+)</text>
        <dbReference type="Rhea" id="RHEA:13065"/>
        <dbReference type="ChEBI" id="CHEBI:15377"/>
        <dbReference type="ChEBI" id="CHEBI:15378"/>
        <dbReference type="ChEBI" id="CHEBI:30616"/>
        <dbReference type="ChEBI" id="CHEBI:43474"/>
        <dbReference type="ChEBI" id="CHEBI:456216"/>
    </reaction>
</comment>
<dbReference type="RefSeq" id="WP_151622650.1">
    <property type="nucleotide sequence ID" value="NZ_CP043028.1"/>
</dbReference>
<dbReference type="InterPro" id="IPR025669">
    <property type="entry name" value="AAA_dom"/>
</dbReference>
<dbReference type="Proteomes" id="UP000327030">
    <property type="component" value="Chromosome 1"/>
</dbReference>
<reference evidence="7" key="1">
    <citation type="submission" date="2019-08" db="EMBL/GenBank/DDBJ databases">
        <title>Complete Genome Sequence of the Polysaccharide-Degrading Rumen Bacterium Pseudobutyrivibrio xylanivorans MA3014.</title>
        <authorList>
            <person name="Palevich N."/>
            <person name="Maclean P.H."/>
            <person name="Kelly W.J."/>
            <person name="Leahy S.C."/>
            <person name="Rakonjac J."/>
            <person name="Attwood G.T."/>
        </authorList>
    </citation>
    <scope>NUCLEOTIDE SEQUENCE [LARGE SCALE GENOMIC DNA]</scope>
    <source>
        <strain evidence="7">MA3014</strain>
    </source>
</reference>
<organism evidence="6 7">
    <name type="scientific">Pseudobutyrivibrio xylanivorans</name>
    <dbReference type="NCBI Taxonomy" id="185007"/>
    <lineage>
        <taxon>Bacteria</taxon>
        <taxon>Bacillati</taxon>
        <taxon>Bacillota</taxon>
        <taxon>Clostridia</taxon>
        <taxon>Lachnospirales</taxon>
        <taxon>Lachnospiraceae</taxon>
        <taxon>Pseudobutyrivibrio</taxon>
    </lineage>
</organism>
<accession>A0A5P6VNB6</accession>